<keyword evidence="1" id="KW-0482">Metalloprotease</keyword>
<dbReference type="Proteomes" id="UP000799440">
    <property type="component" value="Unassembled WGS sequence"/>
</dbReference>
<gene>
    <name evidence="3" type="ORF">M011DRAFT_72460</name>
</gene>
<proteinExistence type="predicted"/>
<comment type="cofactor">
    <cofactor evidence="1">
        <name>Zn(2+)</name>
        <dbReference type="ChEBI" id="CHEBI:29105"/>
    </cofactor>
    <text evidence="1">Binds 1 zinc ion per subunit.</text>
</comment>
<dbReference type="AlphaFoldDB" id="A0A6A6VB66"/>
<keyword evidence="4" id="KW-1185">Reference proteome</keyword>
<protein>
    <recommendedName>
        <fullName evidence="1">Metalloendopeptidase</fullName>
        <ecNumber evidence="1">3.4.24.-</ecNumber>
    </recommendedName>
</protein>
<dbReference type="GO" id="GO:0004222">
    <property type="term" value="F:metalloendopeptidase activity"/>
    <property type="evidence" value="ECO:0007669"/>
    <property type="project" value="UniProtKB-UniRule"/>
</dbReference>
<evidence type="ECO:0000256" key="1">
    <source>
        <dbReference type="RuleBase" id="RU361183"/>
    </source>
</evidence>
<sequence>MRVFLLLFTGFAALLSVASGCPPPFNNFDFLGNSTEDTAAIIDAAFRAGELDKYLEPTMDSQAGWHDAVSKRGSITKPWPKSPSNGKPAPIVELPFCLRDPYAEVHAKYVLETALQVWRVNGLGEPGPHSGHRLQWTFADPGTYCRHPDGNWNKAVHGHTIEVLINPAISGGAASLGFTPPAWDSRPGRHQLALGEDVWKLPLFEALPVVAHEIGHLFGLTHEHQRPDRDHYVKFMCHNLVGYEAVKREVENNPKRNGDTIEKICEDCSVAWLYDSP</sequence>
<evidence type="ECO:0000259" key="2">
    <source>
        <dbReference type="Pfam" id="PF01400"/>
    </source>
</evidence>
<feature type="chain" id="PRO_5025705742" description="Metalloendopeptidase" evidence="1">
    <location>
        <begin position="21"/>
        <end position="277"/>
    </location>
</feature>
<keyword evidence="1" id="KW-0479">Metal-binding</keyword>
<dbReference type="SUPFAM" id="SSF55486">
    <property type="entry name" value="Metalloproteases ('zincins'), catalytic domain"/>
    <property type="match status" value="1"/>
</dbReference>
<keyword evidence="1" id="KW-0645">Protease</keyword>
<keyword evidence="1" id="KW-0378">Hydrolase</keyword>
<reference evidence="3" key="1">
    <citation type="journal article" date="2020" name="Stud. Mycol.">
        <title>101 Dothideomycetes genomes: a test case for predicting lifestyles and emergence of pathogens.</title>
        <authorList>
            <person name="Haridas S."/>
            <person name="Albert R."/>
            <person name="Binder M."/>
            <person name="Bloem J."/>
            <person name="Labutti K."/>
            <person name="Salamov A."/>
            <person name="Andreopoulos B."/>
            <person name="Baker S."/>
            <person name="Barry K."/>
            <person name="Bills G."/>
            <person name="Bluhm B."/>
            <person name="Cannon C."/>
            <person name="Castanera R."/>
            <person name="Culley D."/>
            <person name="Daum C."/>
            <person name="Ezra D."/>
            <person name="Gonzalez J."/>
            <person name="Henrissat B."/>
            <person name="Kuo A."/>
            <person name="Liang C."/>
            <person name="Lipzen A."/>
            <person name="Lutzoni F."/>
            <person name="Magnuson J."/>
            <person name="Mondo S."/>
            <person name="Nolan M."/>
            <person name="Ohm R."/>
            <person name="Pangilinan J."/>
            <person name="Park H.-J."/>
            <person name="Ramirez L."/>
            <person name="Alfaro M."/>
            <person name="Sun H."/>
            <person name="Tritt A."/>
            <person name="Yoshinaga Y."/>
            <person name="Zwiers L.-H."/>
            <person name="Turgeon B."/>
            <person name="Goodwin S."/>
            <person name="Spatafora J."/>
            <person name="Crous P."/>
            <person name="Grigoriev I."/>
        </authorList>
    </citation>
    <scope>NUCLEOTIDE SEQUENCE</scope>
    <source>
        <strain evidence="3">CBS 119925</strain>
    </source>
</reference>
<evidence type="ECO:0000313" key="3">
    <source>
        <dbReference type="EMBL" id="KAF2746964.1"/>
    </source>
</evidence>
<dbReference type="EMBL" id="MU006575">
    <property type="protein sequence ID" value="KAF2746964.1"/>
    <property type="molecule type" value="Genomic_DNA"/>
</dbReference>
<dbReference type="Pfam" id="PF01400">
    <property type="entry name" value="Astacin"/>
    <property type="match status" value="1"/>
</dbReference>
<dbReference type="OrthoDB" id="291007at2759"/>
<evidence type="ECO:0000313" key="4">
    <source>
        <dbReference type="Proteomes" id="UP000799440"/>
    </source>
</evidence>
<accession>A0A6A6VB66</accession>
<dbReference type="InterPro" id="IPR001506">
    <property type="entry name" value="Peptidase_M12A"/>
</dbReference>
<dbReference type="Gene3D" id="3.40.390.10">
    <property type="entry name" value="Collagenase (Catalytic Domain)"/>
    <property type="match status" value="1"/>
</dbReference>
<organism evidence="3 4">
    <name type="scientific">Sporormia fimetaria CBS 119925</name>
    <dbReference type="NCBI Taxonomy" id="1340428"/>
    <lineage>
        <taxon>Eukaryota</taxon>
        <taxon>Fungi</taxon>
        <taxon>Dikarya</taxon>
        <taxon>Ascomycota</taxon>
        <taxon>Pezizomycotina</taxon>
        <taxon>Dothideomycetes</taxon>
        <taxon>Pleosporomycetidae</taxon>
        <taxon>Pleosporales</taxon>
        <taxon>Sporormiaceae</taxon>
        <taxon>Sporormia</taxon>
    </lineage>
</organism>
<dbReference type="EC" id="3.4.24.-" evidence="1"/>
<feature type="signal peptide" evidence="1">
    <location>
        <begin position="1"/>
        <end position="20"/>
    </location>
</feature>
<keyword evidence="1" id="KW-0862">Zinc</keyword>
<dbReference type="GO" id="GO:0006508">
    <property type="term" value="P:proteolysis"/>
    <property type="evidence" value="ECO:0007669"/>
    <property type="project" value="UniProtKB-KW"/>
</dbReference>
<dbReference type="PROSITE" id="PS51257">
    <property type="entry name" value="PROKAR_LIPOPROTEIN"/>
    <property type="match status" value="1"/>
</dbReference>
<dbReference type="InterPro" id="IPR024079">
    <property type="entry name" value="MetalloPept_cat_dom_sf"/>
</dbReference>
<name>A0A6A6VB66_9PLEO</name>
<dbReference type="GO" id="GO:0046872">
    <property type="term" value="F:metal ion binding"/>
    <property type="evidence" value="ECO:0007669"/>
    <property type="project" value="UniProtKB-KW"/>
</dbReference>
<keyword evidence="1" id="KW-0732">Signal</keyword>
<dbReference type="PRINTS" id="PR00480">
    <property type="entry name" value="ASTACIN"/>
</dbReference>
<feature type="domain" description="Peptidase M12A" evidence="2">
    <location>
        <begin position="207"/>
        <end position="240"/>
    </location>
</feature>